<dbReference type="PROSITE" id="PS50011">
    <property type="entry name" value="PROTEIN_KINASE_DOM"/>
    <property type="match status" value="1"/>
</dbReference>
<evidence type="ECO:0000256" key="5">
    <source>
        <dbReference type="ARBA" id="ARBA00022527"/>
    </source>
</evidence>
<evidence type="ECO:0000256" key="1">
    <source>
        <dbReference type="ARBA" id="ARBA00004623"/>
    </source>
</evidence>
<dbReference type="InterPro" id="IPR011990">
    <property type="entry name" value="TPR-like_helical_dom_sf"/>
</dbReference>
<feature type="compositionally biased region" description="Low complexity" evidence="14">
    <location>
        <begin position="338"/>
        <end position="349"/>
    </location>
</feature>
<dbReference type="InterPro" id="IPR011009">
    <property type="entry name" value="Kinase-like_dom_sf"/>
</dbReference>
<dbReference type="Proteomes" id="UP000191285">
    <property type="component" value="Unassembled WGS sequence"/>
</dbReference>
<feature type="compositionally biased region" description="Low complexity" evidence="14">
    <location>
        <begin position="416"/>
        <end position="425"/>
    </location>
</feature>
<evidence type="ECO:0000256" key="7">
    <source>
        <dbReference type="ARBA" id="ARBA00022741"/>
    </source>
</evidence>
<evidence type="ECO:0000256" key="6">
    <source>
        <dbReference type="ARBA" id="ARBA00022679"/>
    </source>
</evidence>
<keyword evidence="6" id="KW-0808">Transferase</keyword>
<dbReference type="Gene3D" id="1.10.510.10">
    <property type="entry name" value="Transferase(Phosphotransferase) domain 1"/>
    <property type="match status" value="1"/>
</dbReference>
<keyword evidence="17" id="KW-1185">Reference proteome</keyword>
<evidence type="ECO:0000256" key="3">
    <source>
        <dbReference type="ARBA" id="ARBA00018572"/>
    </source>
</evidence>
<keyword evidence="7" id="KW-0547">Nucleotide-binding</keyword>
<evidence type="ECO:0000256" key="2">
    <source>
        <dbReference type="ARBA" id="ARBA00012513"/>
    </source>
</evidence>
<feature type="region of interest" description="Disordered" evidence="14">
    <location>
        <begin position="382"/>
        <end position="461"/>
    </location>
</feature>
<evidence type="ECO:0000256" key="10">
    <source>
        <dbReference type="ARBA" id="ARBA00023006"/>
    </source>
</evidence>
<comment type="catalytic activity">
    <reaction evidence="12">
        <text>L-threonyl-[protein] + ATP = O-phospho-L-threonyl-[protein] + ADP + H(+)</text>
        <dbReference type="Rhea" id="RHEA:46608"/>
        <dbReference type="Rhea" id="RHEA-COMP:11060"/>
        <dbReference type="Rhea" id="RHEA-COMP:11605"/>
        <dbReference type="ChEBI" id="CHEBI:15378"/>
        <dbReference type="ChEBI" id="CHEBI:30013"/>
        <dbReference type="ChEBI" id="CHEBI:30616"/>
        <dbReference type="ChEBI" id="CHEBI:61977"/>
        <dbReference type="ChEBI" id="CHEBI:456216"/>
        <dbReference type="EC" id="2.7.11.1"/>
    </reaction>
</comment>
<dbReference type="Pfam" id="PF00069">
    <property type="entry name" value="Pkinase"/>
    <property type="match status" value="1"/>
</dbReference>
<keyword evidence="9" id="KW-0067">ATP-binding</keyword>
<dbReference type="Pfam" id="PF13424">
    <property type="entry name" value="TPR_12"/>
    <property type="match status" value="2"/>
</dbReference>
<proteinExistence type="predicted"/>
<dbReference type="GO" id="GO:0034045">
    <property type="term" value="C:phagophore assembly site membrane"/>
    <property type="evidence" value="ECO:0007669"/>
    <property type="project" value="UniProtKB-SubCell"/>
</dbReference>
<dbReference type="PANTHER" id="PTHR24348:SF22">
    <property type="entry name" value="NON-SPECIFIC SERINE_THREONINE PROTEIN KINASE"/>
    <property type="match status" value="1"/>
</dbReference>
<dbReference type="OrthoDB" id="10252171at2759"/>
<dbReference type="SUPFAM" id="SSF56112">
    <property type="entry name" value="Protein kinase-like (PK-like)"/>
    <property type="match status" value="1"/>
</dbReference>
<dbReference type="AlphaFoldDB" id="A0A1V6T2Q5"/>
<evidence type="ECO:0000256" key="4">
    <source>
        <dbReference type="ARBA" id="ARBA00019599"/>
    </source>
</evidence>
<dbReference type="GO" id="GO:0000045">
    <property type="term" value="P:autophagosome assembly"/>
    <property type="evidence" value="ECO:0007669"/>
    <property type="project" value="TreeGrafter"/>
</dbReference>
<sequence length="771" mass="87337">MQPGLPDLVADSRFRVTFGDGSVQRFTFRSSTVNGRYVRREEQADEWKGEKELGRGNYGSVWLHRCLTSEGPAELQAVKKVNKRSLSNAGISYVKELETIAKFSQAKYRGLFVEYYGWYENDNSVFIAMEYIHNGDLGPYLKGPLPEDEAREIAFQVAEGLENLHENKYVHRDIKPENIFVVQESPNWVVKIGDFGFSKRMTEGSYLQSRVGTELYLAPEVKDMFPPEMEGTSATFNFSEKIDIWSLGILTFYMVYHEHPFTFKKQRELRKYIEGGPFPFPTSPSQQISQDCISFISSTLARAASERPSARDALDSDWMKHRSSEISSSMNDLKITPDSSSISSDSSSEQESDPTRPRSSFGLGGAPTIPKKVFLQYMDDSSHQSGLTSRRVASHKKSSGSKKSASSLIRSFFTKSSQSRSENSSPPQGRRARESFFEEAGPSPKRATRKENQRYDGDPGSKASKKYFKALDLIGADDPGAAVPILRDALSIQQKFLGSKHDSTLETHFVLARTIFQTGDYEESEALFVDTVKIRKQVYGSKSEKTFEALHWLGVVRDLQHKYEQALVAFKETMKGRESLHGPEHPLTCTSLKQVGRTLLSLERPIEAEKIISRLLKIQQKTLGRTHEDTLESLRRLASSYYRQGRFDDALGEYNRLLKRQGGARRTTNPEILDCMQWMGILYFKISDFRNAEDILRLAAGGHRDAYGLDHEETLRSFWWLATSLNSQRKYSEEADIRKEIFAGKAKLLGDTHTETLEASKEFAKATRGGQ</sequence>
<dbReference type="SUPFAM" id="SSF48452">
    <property type="entry name" value="TPR-like"/>
    <property type="match status" value="3"/>
</dbReference>
<dbReference type="Gene3D" id="1.25.40.10">
    <property type="entry name" value="Tetratricopeptide repeat domain"/>
    <property type="match status" value="2"/>
</dbReference>
<evidence type="ECO:0000256" key="11">
    <source>
        <dbReference type="ARBA" id="ARBA00030237"/>
    </source>
</evidence>
<dbReference type="PANTHER" id="PTHR24348">
    <property type="entry name" value="SERINE/THREONINE-PROTEIN KINASE UNC-51-RELATED"/>
    <property type="match status" value="1"/>
</dbReference>
<protein>
    <recommendedName>
        <fullName evidence="3">Serine/threonine-protein kinase ATG1</fullName>
        <ecNumber evidence="2">2.7.11.1</ecNumber>
    </recommendedName>
    <alternativeName>
        <fullName evidence="11">Autophagy-related protein 1</fullName>
    </alternativeName>
    <alternativeName>
        <fullName evidence="4">Serine/threonine-protein kinase atg1</fullName>
    </alternativeName>
</protein>
<keyword evidence="10" id="KW-0072">Autophagy</keyword>
<evidence type="ECO:0000256" key="12">
    <source>
        <dbReference type="ARBA" id="ARBA00047899"/>
    </source>
</evidence>
<name>A0A1V6T2Q5_9EURO</name>
<gene>
    <name evidence="16" type="ORF">PENSTE_c013G09940</name>
</gene>
<evidence type="ECO:0000259" key="15">
    <source>
        <dbReference type="PROSITE" id="PS50011"/>
    </source>
</evidence>
<dbReference type="STRING" id="303698.A0A1V6T2Q5"/>
<dbReference type="EMBL" id="MLKD01000013">
    <property type="protein sequence ID" value="OQE20532.1"/>
    <property type="molecule type" value="Genomic_DNA"/>
</dbReference>
<reference evidence="17" key="1">
    <citation type="journal article" date="2017" name="Nat. Microbiol.">
        <title>Global analysis of biosynthetic gene clusters reveals vast potential of secondary metabolite production in Penicillium species.</title>
        <authorList>
            <person name="Nielsen J.C."/>
            <person name="Grijseels S."/>
            <person name="Prigent S."/>
            <person name="Ji B."/>
            <person name="Dainat J."/>
            <person name="Nielsen K.F."/>
            <person name="Frisvad J.C."/>
            <person name="Workman M."/>
            <person name="Nielsen J."/>
        </authorList>
    </citation>
    <scope>NUCLEOTIDE SEQUENCE [LARGE SCALE GENOMIC DNA]</scope>
    <source>
        <strain evidence="17">IBT 24891</strain>
    </source>
</reference>
<dbReference type="InterPro" id="IPR008271">
    <property type="entry name" value="Ser/Thr_kinase_AS"/>
</dbReference>
<keyword evidence="5" id="KW-0723">Serine/threonine-protein kinase</keyword>
<dbReference type="InterPro" id="IPR000719">
    <property type="entry name" value="Prot_kinase_dom"/>
</dbReference>
<evidence type="ECO:0000256" key="13">
    <source>
        <dbReference type="ARBA" id="ARBA00048679"/>
    </source>
</evidence>
<keyword evidence="8" id="KW-0418">Kinase</keyword>
<dbReference type="GO" id="GO:0005776">
    <property type="term" value="C:autophagosome"/>
    <property type="evidence" value="ECO:0007669"/>
    <property type="project" value="TreeGrafter"/>
</dbReference>
<feature type="region of interest" description="Disordered" evidence="14">
    <location>
        <begin position="325"/>
        <end position="366"/>
    </location>
</feature>
<comment type="caution">
    <text evidence="16">The sequence shown here is derived from an EMBL/GenBank/DDBJ whole genome shotgun (WGS) entry which is preliminary data.</text>
</comment>
<dbReference type="GO" id="GO:0005524">
    <property type="term" value="F:ATP binding"/>
    <property type="evidence" value="ECO:0007669"/>
    <property type="project" value="UniProtKB-KW"/>
</dbReference>
<dbReference type="EC" id="2.7.11.1" evidence="2"/>
<evidence type="ECO:0000256" key="8">
    <source>
        <dbReference type="ARBA" id="ARBA00022777"/>
    </source>
</evidence>
<comment type="catalytic activity">
    <reaction evidence="13">
        <text>L-seryl-[protein] + ATP = O-phospho-L-seryl-[protein] + ADP + H(+)</text>
        <dbReference type="Rhea" id="RHEA:17989"/>
        <dbReference type="Rhea" id="RHEA-COMP:9863"/>
        <dbReference type="Rhea" id="RHEA-COMP:11604"/>
        <dbReference type="ChEBI" id="CHEBI:15378"/>
        <dbReference type="ChEBI" id="CHEBI:29999"/>
        <dbReference type="ChEBI" id="CHEBI:30616"/>
        <dbReference type="ChEBI" id="CHEBI:83421"/>
        <dbReference type="ChEBI" id="CHEBI:456216"/>
        <dbReference type="EC" id="2.7.11.1"/>
    </reaction>
</comment>
<dbReference type="GO" id="GO:0010506">
    <property type="term" value="P:regulation of autophagy"/>
    <property type="evidence" value="ECO:0007669"/>
    <property type="project" value="InterPro"/>
</dbReference>
<organism evidence="16 17">
    <name type="scientific">Penicillium steckii</name>
    <dbReference type="NCBI Taxonomy" id="303698"/>
    <lineage>
        <taxon>Eukaryota</taxon>
        <taxon>Fungi</taxon>
        <taxon>Dikarya</taxon>
        <taxon>Ascomycota</taxon>
        <taxon>Pezizomycotina</taxon>
        <taxon>Eurotiomycetes</taxon>
        <taxon>Eurotiomycetidae</taxon>
        <taxon>Eurotiales</taxon>
        <taxon>Aspergillaceae</taxon>
        <taxon>Penicillium</taxon>
    </lineage>
</organism>
<evidence type="ECO:0000256" key="9">
    <source>
        <dbReference type="ARBA" id="ARBA00022840"/>
    </source>
</evidence>
<evidence type="ECO:0000313" key="17">
    <source>
        <dbReference type="Proteomes" id="UP000191285"/>
    </source>
</evidence>
<dbReference type="GO" id="GO:0004674">
    <property type="term" value="F:protein serine/threonine kinase activity"/>
    <property type="evidence" value="ECO:0007669"/>
    <property type="project" value="UniProtKB-KW"/>
</dbReference>
<evidence type="ECO:0000313" key="16">
    <source>
        <dbReference type="EMBL" id="OQE20532.1"/>
    </source>
</evidence>
<evidence type="ECO:0000256" key="14">
    <source>
        <dbReference type="SAM" id="MobiDB-lite"/>
    </source>
</evidence>
<feature type="domain" description="Protein kinase" evidence="15">
    <location>
        <begin position="47"/>
        <end position="319"/>
    </location>
</feature>
<dbReference type="PROSITE" id="PS00108">
    <property type="entry name" value="PROTEIN_KINASE_ST"/>
    <property type="match status" value="1"/>
</dbReference>
<dbReference type="InterPro" id="IPR045269">
    <property type="entry name" value="Atg1-like"/>
</dbReference>
<comment type="subcellular location">
    <subcellularLocation>
        <location evidence="1">Preautophagosomal structure membrane</location>
        <topology evidence="1">Peripheral membrane protein</topology>
    </subcellularLocation>
</comment>
<accession>A0A1V6T2Q5</accession>
<feature type="compositionally biased region" description="Basic and acidic residues" evidence="14">
    <location>
        <begin position="449"/>
        <end position="459"/>
    </location>
</feature>
<dbReference type="SMART" id="SM00220">
    <property type="entry name" value="S_TKc"/>
    <property type="match status" value="1"/>
</dbReference>
<dbReference type="GO" id="GO:0005829">
    <property type="term" value="C:cytosol"/>
    <property type="evidence" value="ECO:0007669"/>
    <property type="project" value="TreeGrafter"/>
</dbReference>